<protein>
    <recommendedName>
        <fullName evidence="1">protein S-acyltransferase</fullName>
        <ecNumber evidence="1">2.3.1.225</ecNumber>
    </recommendedName>
</protein>
<proteinExistence type="predicted"/>
<dbReference type="Pfam" id="PF12796">
    <property type="entry name" value="Ank_2"/>
    <property type="match status" value="1"/>
</dbReference>
<evidence type="ECO:0000313" key="5">
    <source>
        <dbReference type="Proteomes" id="UP000800200"/>
    </source>
</evidence>
<dbReference type="InterPro" id="IPR002110">
    <property type="entry name" value="Ankyrin_rpt"/>
</dbReference>
<name>A0A6A6E1M1_9PEZI</name>
<dbReference type="OrthoDB" id="341259at2759"/>
<keyword evidence="5" id="KW-1185">Reference proteome</keyword>
<dbReference type="EC" id="2.3.1.225" evidence="1"/>
<keyword evidence="3" id="KW-0040">ANK repeat</keyword>
<evidence type="ECO:0000313" key="4">
    <source>
        <dbReference type="EMBL" id="KAF2185821.1"/>
    </source>
</evidence>
<evidence type="ECO:0000256" key="1">
    <source>
        <dbReference type="ARBA" id="ARBA00012210"/>
    </source>
</evidence>
<dbReference type="PANTHER" id="PTHR24161">
    <property type="entry name" value="ANK_REP_REGION DOMAIN-CONTAINING PROTEIN-RELATED"/>
    <property type="match status" value="1"/>
</dbReference>
<dbReference type="InterPro" id="IPR036770">
    <property type="entry name" value="Ankyrin_rpt-contain_sf"/>
</dbReference>
<dbReference type="Gene3D" id="1.25.40.20">
    <property type="entry name" value="Ankyrin repeat-containing domain"/>
    <property type="match status" value="1"/>
</dbReference>
<sequence>MIALSLRYRADINAKDKDRYRPLSLAAQKGHKPLVKLLLAKDPRQTALHQASEKGHKVMARLLDLTDFIYKKVARSFEDRENPEIVISSASLCKHYKEALNFIK</sequence>
<evidence type="ECO:0000256" key="2">
    <source>
        <dbReference type="ARBA" id="ARBA00022737"/>
    </source>
</evidence>
<keyword evidence="2" id="KW-0677">Repeat</keyword>
<dbReference type="Proteomes" id="UP000800200">
    <property type="component" value="Unassembled WGS sequence"/>
</dbReference>
<dbReference type="GO" id="GO:0019706">
    <property type="term" value="F:protein-cysteine S-palmitoyltransferase activity"/>
    <property type="evidence" value="ECO:0007669"/>
    <property type="project" value="UniProtKB-EC"/>
</dbReference>
<dbReference type="EMBL" id="ML994632">
    <property type="protein sequence ID" value="KAF2185821.1"/>
    <property type="molecule type" value="Genomic_DNA"/>
</dbReference>
<dbReference type="AlphaFoldDB" id="A0A6A6E1M1"/>
<reference evidence="4" key="1">
    <citation type="journal article" date="2020" name="Stud. Mycol.">
        <title>101 Dothideomycetes genomes: a test case for predicting lifestyles and emergence of pathogens.</title>
        <authorList>
            <person name="Haridas S."/>
            <person name="Albert R."/>
            <person name="Binder M."/>
            <person name="Bloem J."/>
            <person name="Labutti K."/>
            <person name="Salamov A."/>
            <person name="Andreopoulos B."/>
            <person name="Baker S."/>
            <person name="Barry K."/>
            <person name="Bills G."/>
            <person name="Bluhm B."/>
            <person name="Cannon C."/>
            <person name="Castanera R."/>
            <person name="Culley D."/>
            <person name="Daum C."/>
            <person name="Ezra D."/>
            <person name="Gonzalez J."/>
            <person name="Henrissat B."/>
            <person name="Kuo A."/>
            <person name="Liang C."/>
            <person name="Lipzen A."/>
            <person name="Lutzoni F."/>
            <person name="Magnuson J."/>
            <person name="Mondo S."/>
            <person name="Nolan M."/>
            <person name="Ohm R."/>
            <person name="Pangilinan J."/>
            <person name="Park H.-J."/>
            <person name="Ramirez L."/>
            <person name="Alfaro M."/>
            <person name="Sun H."/>
            <person name="Tritt A."/>
            <person name="Yoshinaga Y."/>
            <person name="Zwiers L.-H."/>
            <person name="Turgeon B."/>
            <person name="Goodwin S."/>
            <person name="Spatafora J."/>
            <person name="Crous P."/>
            <person name="Grigoriev I."/>
        </authorList>
    </citation>
    <scope>NUCLEOTIDE SEQUENCE</scope>
    <source>
        <strain evidence="4">CBS 207.26</strain>
    </source>
</reference>
<organism evidence="4 5">
    <name type="scientific">Zopfia rhizophila CBS 207.26</name>
    <dbReference type="NCBI Taxonomy" id="1314779"/>
    <lineage>
        <taxon>Eukaryota</taxon>
        <taxon>Fungi</taxon>
        <taxon>Dikarya</taxon>
        <taxon>Ascomycota</taxon>
        <taxon>Pezizomycotina</taxon>
        <taxon>Dothideomycetes</taxon>
        <taxon>Dothideomycetes incertae sedis</taxon>
        <taxon>Zopfiaceae</taxon>
        <taxon>Zopfia</taxon>
    </lineage>
</organism>
<evidence type="ECO:0000256" key="3">
    <source>
        <dbReference type="ARBA" id="ARBA00023043"/>
    </source>
</evidence>
<accession>A0A6A6E1M1</accession>
<dbReference type="SUPFAM" id="SSF48403">
    <property type="entry name" value="Ankyrin repeat"/>
    <property type="match status" value="1"/>
</dbReference>
<dbReference type="PANTHER" id="PTHR24161:SF85">
    <property type="entry name" value="PALMITOYLTRANSFERASE HIP14"/>
    <property type="match status" value="1"/>
</dbReference>
<gene>
    <name evidence="4" type="ORF">K469DRAFT_707491</name>
</gene>